<dbReference type="GO" id="GO:0005525">
    <property type="term" value="F:GTP binding"/>
    <property type="evidence" value="ECO:0007669"/>
    <property type="project" value="InterPro"/>
</dbReference>
<evidence type="ECO:0000256" key="4">
    <source>
        <dbReference type="ARBA" id="ARBA00048098"/>
    </source>
</evidence>
<dbReference type="OrthoDB" id="18798at2759"/>
<dbReference type="Pfam" id="PF00071">
    <property type="entry name" value="Ras"/>
    <property type="match status" value="1"/>
</dbReference>
<dbReference type="EC" id="3.6.5.2" evidence="2"/>
<dbReference type="PROSITE" id="PS51421">
    <property type="entry name" value="RAS"/>
    <property type="match status" value="1"/>
</dbReference>
<comment type="catalytic activity">
    <reaction evidence="4">
        <text>GTP + H2O = GDP + phosphate + H(+)</text>
        <dbReference type="Rhea" id="RHEA:19669"/>
        <dbReference type="ChEBI" id="CHEBI:15377"/>
        <dbReference type="ChEBI" id="CHEBI:15378"/>
        <dbReference type="ChEBI" id="CHEBI:37565"/>
        <dbReference type="ChEBI" id="CHEBI:43474"/>
        <dbReference type="ChEBI" id="CHEBI:58189"/>
        <dbReference type="EC" id="3.6.5.2"/>
    </reaction>
</comment>
<dbReference type="InterPro" id="IPR027417">
    <property type="entry name" value="P-loop_NTPase"/>
</dbReference>
<dbReference type="InterPro" id="IPR005225">
    <property type="entry name" value="Small_GTP-bd"/>
</dbReference>
<dbReference type="SMART" id="SM00174">
    <property type="entry name" value="RHO"/>
    <property type="match status" value="1"/>
</dbReference>
<accession>A0A8B6EF53</accession>
<dbReference type="GO" id="GO:0003925">
    <property type="term" value="F:G protein activity"/>
    <property type="evidence" value="ECO:0007669"/>
    <property type="project" value="UniProtKB-EC"/>
</dbReference>
<organism evidence="6 7">
    <name type="scientific">Mytilus galloprovincialis</name>
    <name type="common">Mediterranean mussel</name>
    <dbReference type="NCBI Taxonomy" id="29158"/>
    <lineage>
        <taxon>Eukaryota</taxon>
        <taxon>Metazoa</taxon>
        <taxon>Spiralia</taxon>
        <taxon>Lophotrochozoa</taxon>
        <taxon>Mollusca</taxon>
        <taxon>Bivalvia</taxon>
        <taxon>Autobranchia</taxon>
        <taxon>Pteriomorphia</taxon>
        <taxon>Mytilida</taxon>
        <taxon>Mytiloidea</taxon>
        <taxon>Mytilidae</taxon>
        <taxon>Mytilinae</taxon>
        <taxon>Mytilus</taxon>
    </lineage>
</organism>
<dbReference type="Proteomes" id="UP000596742">
    <property type="component" value="Unassembled WGS sequence"/>
</dbReference>
<dbReference type="NCBIfam" id="TIGR00231">
    <property type="entry name" value="small_GTP"/>
    <property type="match status" value="1"/>
</dbReference>
<feature type="compositionally biased region" description="Polar residues" evidence="5">
    <location>
        <begin position="197"/>
        <end position="219"/>
    </location>
</feature>
<feature type="compositionally biased region" description="Polar residues" evidence="5">
    <location>
        <begin position="11"/>
        <end position="20"/>
    </location>
</feature>
<evidence type="ECO:0000313" key="6">
    <source>
        <dbReference type="EMBL" id="VDI33174.1"/>
    </source>
</evidence>
<evidence type="ECO:0000256" key="3">
    <source>
        <dbReference type="ARBA" id="ARBA00022801"/>
    </source>
</evidence>
<dbReference type="SMART" id="SM00173">
    <property type="entry name" value="RAS"/>
    <property type="match status" value="1"/>
</dbReference>
<dbReference type="PROSITE" id="PS51419">
    <property type="entry name" value="RAB"/>
    <property type="match status" value="1"/>
</dbReference>
<dbReference type="PANTHER" id="PTHR45704">
    <property type="entry name" value="RAS-LIKE FAMILY MEMBER 11"/>
    <property type="match status" value="1"/>
</dbReference>
<dbReference type="Gene3D" id="3.40.50.300">
    <property type="entry name" value="P-loop containing nucleotide triphosphate hydrolases"/>
    <property type="match status" value="1"/>
</dbReference>
<evidence type="ECO:0000256" key="1">
    <source>
        <dbReference type="ARBA" id="ARBA00008344"/>
    </source>
</evidence>
<evidence type="ECO:0000256" key="5">
    <source>
        <dbReference type="SAM" id="MobiDB-lite"/>
    </source>
</evidence>
<evidence type="ECO:0000256" key="2">
    <source>
        <dbReference type="ARBA" id="ARBA00011984"/>
    </source>
</evidence>
<dbReference type="SUPFAM" id="SSF52540">
    <property type="entry name" value="P-loop containing nucleoside triphosphate hydrolases"/>
    <property type="match status" value="1"/>
</dbReference>
<proteinExistence type="inferred from homology"/>
<gene>
    <name evidence="6" type="ORF">MGAL_10B041453</name>
</gene>
<feature type="region of interest" description="Disordered" evidence="5">
    <location>
        <begin position="188"/>
        <end position="219"/>
    </location>
</feature>
<comment type="caution">
    <text evidence="6">The sequence shown here is derived from an EMBL/GenBank/DDBJ whole genome shotgun (WGS) entry which is preliminary data.</text>
</comment>
<feature type="region of interest" description="Disordered" evidence="5">
    <location>
        <begin position="1"/>
        <end position="20"/>
    </location>
</feature>
<evidence type="ECO:0000313" key="7">
    <source>
        <dbReference type="Proteomes" id="UP000596742"/>
    </source>
</evidence>
<dbReference type="SMART" id="SM00175">
    <property type="entry name" value="RAB"/>
    <property type="match status" value="1"/>
</dbReference>
<protein>
    <recommendedName>
        <fullName evidence="2">small monomeric GTPase</fullName>
        <ecNumber evidence="2">3.6.5.2</ecNumber>
    </recommendedName>
</protein>
<comment type="similarity">
    <text evidence="1">Belongs to the small GTPase superfamily. Ras family.</text>
</comment>
<dbReference type="AlphaFoldDB" id="A0A8B6EF53"/>
<sequence>MKNQDCKAKGMTSNGKGKSSVDSRIMVLGRSAVGKSALVVRYLTRRFIWEYDPTLECTYKHHSVVDDENVVMEILDTAGQDENIHREGGVRWADGFVLVYAINDRQSFEDITSIKQYIDETKKTNVQCVLVGSKSDLHHERLVSTVEGQKLAADMACAFFETSASEAGSEIPELFQELHREIKRRKLVENKPRRRSSAQQVKQVLTKMFNKQTSKTGPS</sequence>
<keyword evidence="7" id="KW-1185">Reference proteome</keyword>
<dbReference type="PRINTS" id="PR00449">
    <property type="entry name" value="RASTRNSFRMNG"/>
</dbReference>
<reference evidence="6" key="1">
    <citation type="submission" date="2018-11" db="EMBL/GenBank/DDBJ databases">
        <authorList>
            <person name="Alioto T."/>
            <person name="Alioto T."/>
        </authorList>
    </citation>
    <scope>NUCLEOTIDE SEQUENCE</scope>
</reference>
<keyword evidence="3" id="KW-0378">Hydrolase</keyword>
<name>A0A8B6EF53_MYTGA</name>
<dbReference type="EMBL" id="UYJE01005013">
    <property type="protein sequence ID" value="VDI33174.1"/>
    <property type="molecule type" value="Genomic_DNA"/>
</dbReference>
<dbReference type="FunFam" id="3.40.50.300:FF:001447">
    <property type="entry name" value="Ras-related protein Rab-1B"/>
    <property type="match status" value="1"/>
</dbReference>
<dbReference type="InterPro" id="IPR001806">
    <property type="entry name" value="Small_GTPase"/>
</dbReference>
<dbReference type="InterPro" id="IPR051065">
    <property type="entry name" value="Ras-related_GTPase"/>
</dbReference>